<dbReference type="InterPro" id="IPR036884">
    <property type="entry name" value="2Fe-2S-bd_dom_sf"/>
</dbReference>
<evidence type="ECO:0000256" key="4">
    <source>
        <dbReference type="ARBA" id="ARBA00023004"/>
    </source>
</evidence>
<dbReference type="Pfam" id="PF00111">
    <property type="entry name" value="Fer2"/>
    <property type="match status" value="1"/>
</dbReference>
<keyword evidence="8" id="KW-1185">Reference proteome</keyword>
<dbReference type="InterPro" id="IPR051452">
    <property type="entry name" value="Diverse_Oxidoreductases"/>
</dbReference>
<evidence type="ECO:0000313" key="7">
    <source>
        <dbReference type="EMBL" id="MBM7561723.1"/>
    </source>
</evidence>
<dbReference type="PROSITE" id="PS00197">
    <property type="entry name" value="2FE2S_FER_1"/>
    <property type="match status" value="1"/>
</dbReference>
<evidence type="ECO:0000259" key="6">
    <source>
        <dbReference type="PROSITE" id="PS51085"/>
    </source>
</evidence>
<dbReference type="InterPro" id="IPR012675">
    <property type="entry name" value="Beta-grasp_dom_sf"/>
</dbReference>
<dbReference type="GO" id="GO:0043885">
    <property type="term" value="F:anaerobic carbon-monoxide dehydrogenase activity"/>
    <property type="evidence" value="ECO:0007669"/>
    <property type="project" value="UniProtKB-EC"/>
</dbReference>
<dbReference type="EMBL" id="JAFBDT010000007">
    <property type="protein sequence ID" value="MBM7561723.1"/>
    <property type="molecule type" value="Genomic_DNA"/>
</dbReference>
<accession>A0ABS2MQQ5</accession>
<evidence type="ECO:0000256" key="5">
    <source>
        <dbReference type="ARBA" id="ARBA00023014"/>
    </source>
</evidence>
<comment type="caution">
    <text evidence="7">The sequence shown here is derived from an EMBL/GenBank/DDBJ whole genome shotgun (WGS) entry which is preliminary data.</text>
</comment>
<keyword evidence="4" id="KW-0408">Iron</keyword>
<evidence type="ECO:0000256" key="1">
    <source>
        <dbReference type="ARBA" id="ARBA00022714"/>
    </source>
</evidence>
<dbReference type="Gene3D" id="3.10.20.30">
    <property type="match status" value="1"/>
</dbReference>
<dbReference type="CDD" id="cd00207">
    <property type="entry name" value="fer2"/>
    <property type="match status" value="1"/>
</dbReference>
<evidence type="ECO:0000256" key="3">
    <source>
        <dbReference type="ARBA" id="ARBA00023002"/>
    </source>
</evidence>
<sequence length="150" mass="16350">MEVTLIINGDHYGFSAEPDEVLLDTLRKLGFKSVKRGCDTASCGVCNILVDGKLVPSCAFLTVRANRRNITTLEGVSKQAEEIGNFFMAEGVEQCGFCTPGHMMSLIALFNENPHPDIETVKHYLAGNMCRCSGYEGQHRAIEAFMGGGK</sequence>
<dbReference type="InterPro" id="IPR006058">
    <property type="entry name" value="2Fe2S_fd_BS"/>
</dbReference>
<name>A0ABS2MQQ5_9FIRM</name>
<keyword evidence="1" id="KW-0001">2Fe-2S</keyword>
<reference evidence="7 8" key="1">
    <citation type="submission" date="2021-01" db="EMBL/GenBank/DDBJ databases">
        <title>Genomic Encyclopedia of Type Strains, Phase IV (KMG-IV): sequencing the most valuable type-strain genomes for metagenomic binning, comparative biology and taxonomic classification.</title>
        <authorList>
            <person name="Goeker M."/>
        </authorList>
    </citation>
    <scope>NUCLEOTIDE SEQUENCE [LARGE SCALE GENOMIC DNA]</scope>
    <source>
        <strain evidence="7 8">DSM 24436</strain>
    </source>
</reference>
<dbReference type="InterPro" id="IPR002888">
    <property type="entry name" value="2Fe-2S-bd"/>
</dbReference>
<keyword evidence="5" id="KW-0411">Iron-sulfur</keyword>
<protein>
    <submittedName>
        <fullName evidence="7">Carbon-monoxide dehydrogenase small subunit</fullName>
        <ecNumber evidence="7">1.2.7.4</ecNumber>
    </submittedName>
</protein>
<dbReference type="Pfam" id="PF01799">
    <property type="entry name" value="Fer2_2"/>
    <property type="match status" value="1"/>
</dbReference>
<dbReference type="RefSeq" id="WP_204663501.1">
    <property type="nucleotide sequence ID" value="NZ_JAFBDT010000007.1"/>
</dbReference>
<organism evidence="7 8">
    <name type="scientific">Fusibacter tunisiensis</name>
    <dbReference type="NCBI Taxonomy" id="1008308"/>
    <lineage>
        <taxon>Bacteria</taxon>
        <taxon>Bacillati</taxon>
        <taxon>Bacillota</taxon>
        <taxon>Clostridia</taxon>
        <taxon>Eubacteriales</taxon>
        <taxon>Eubacteriales Family XII. Incertae Sedis</taxon>
        <taxon>Fusibacter</taxon>
    </lineage>
</organism>
<evidence type="ECO:0000256" key="2">
    <source>
        <dbReference type="ARBA" id="ARBA00022723"/>
    </source>
</evidence>
<dbReference type="PROSITE" id="PS51085">
    <property type="entry name" value="2FE2S_FER_2"/>
    <property type="match status" value="1"/>
</dbReference>
<keyword evidence="2" id="KW-0479">Metal-binding</keyword>
<dbReference type="SUPFAM" id="SSF54292">
    <property type="entry name" value="2Fe-2S ferredoxin-like"/>
    <property type="match status" value="1"/>
</dbReference>
<keyword evidence="3 7" id="KW-0560">Oxidoreductase</keyword>
<dbReference type="PANTHER" id="PTHR44379">
    <property type="entry name" value="OXIDOREDUCTASE WITH IRON-SULFUR SUBUNIT"/>
    <property type="match status" value="1"/>
</dbReference>
<dbReference type="PANTHER" id="PTHR44379:SF8">
    <property type="entry name" value="XANTHINE DEHYDROGENASE IRON-SULFUR-BINDING SUBUNIT XDHC-RELATED"/>
    <property type="match status" value="1"/>
</dbReference>
<dbReference type="InterPro" id="IPR001041">
    <property type="entry name" value="2Fe-2S_ferredoxin-type"/>
</dbReference>
<dbReference type="Proteomes" id="UP000767854">
    <property type="component" value="Unassembled WGS sequence"/>
</dbReference>
<gene>
    <name evidence="7" type="ORF">JOC49_001264</name>
</gene>
<feature type="domain" description="2Fe-2S ferredoxin-type" evidence="6">
    <location>
        <begin position="1"/>
        <end position="76"/>
    </location>
</feature>
<dbReference type="Gene3D" id="1.10.150.120">
    <property type="entry name" value="[2Fe-2S]-binding domain"/>
    <property type="match status" value="1"/>
</dbReference>
<dbReference type="EC" id="1.2.7.4" evidence="7"/>
<dbReference type="SUPFAM" id="SSF47741">
    <property type="entry name" value="CO dehydrogenase ISP C-domain like"/>
    <property type="match status" value="1"/>
</dbReference>
<proteinExistence type="predicted"/>
<evidence type="ECO:0000313" key="8">
    <source>
        <dbReference type="Proteomes" id="UP000767854"/>
    </source>
</evidence>
<dbReference type="InterPro" id="IPR036010">
    <property type="entry name" value="2Fe-2S_ferredoxin-like_sf"/>
</dbReference>